<name>A0A9W7C4G4_9STRA</name>
<evidence type="ECO:0000256" key="2">
    <source>
        <dbReference type="SAM" id="MobiDB-lite"/>
    </source>
</evidence>
<protein>
    <submittedName>
        <fullName evidence="3">Uncharacterized protein</fullName>
    </submittedName>
</protein>
<feature type="compositionally biased region" description="Polar residues" evidence="2">
    <location>
        <begin position="30"/>
        <end position="89"/>
    </location>
</feature>
<reference evidence="4" key="1">
    <citation type="journal article" date="2023" name="Commun. Biol.">
        <title>Genome analysis of Parmales, the sister group of diatoms, reveals the evolutionary specialization of diatoms from phago-mixotrophs to photoautotrophs.</title>
        <authorList>
            <person name="Ban H."/>
            <person name="Sato S."/>
            <person name="Yoshikawa S."/>
            <person name="Yamada K."/>
            <person name="Nakamura Y."/>
            <person name="Ichinomiya M."/>
            <person name="Sato N."/>
            <person name="Blanc-Mathieu R."/>
            <person name="Endo H."/>
            <person name="Kuwata A."/>
            <person name="Ogata H."/>
        </authorList>
    </citation>
    <scope>NUCLEOTIDE SEQUENCE [LARGE SCALE GENOMIC DNA]</scope>
    <source>
        <strain evidence="4">NIES 3700</strain>
    </source>
</reference>
<sequence>MPSLRTSLKPSNAPKVSNKTGAAQGKGRRQSSVSSIQPTRRRSVTTIPNAATSRRGSVSTHTAAKSAPRRSSTIYTNPNVDLNRFTTASPLPPSFSTPGPNAQDLPLPPPPTFSRVGTKPTPGPKFGPDKNATAKSREEYYTHIHESLVSEFENLKLQTDAKLEKQELLLGEYEADRMNQLELEELNQQTFDHMKLEIKNLWDNSNTDINTLKTYTTRSIDVLNEAFHDLQRRTEEDRMTAAKKNHLHNTIEANVMKTVVGTLDAQLNRQFETLKLDVRHSLTEAERGGVLQKAAMQSIQERMHQQQQAMFEIEKTQAKLSMMYPSEEEIGKSVGGMPGHRLSVIDFSLKGVTDRLNILENTVAQREEKVVKLIDTGVARMNEKANEAVEDIRDLLAATKEQNEASVAEVKQMLQKVIFDFETTSKANAADMNGEALKVAQSAMRKVEESTMYMRKSLDLAETRVGRVRIDFDRMVGDTTAACEALASGLGQVRNDVRGLSNKQGNFERSLIERGGASTFYRQPLPPHG</sequence>
<dbReference type="AlphaFoldDB" id="A0A9W7C4G4"/>
<evidence type="ECO:0000313" key="4">
    <source>
        <dbReference type="Proteomes" id="UP001165122"/>
    </source>
</evidence>
<keyword evidence="4" id="KW-1185">Reference proteome</keyword>
<feature type="coiled-coil region" evidence="1">
    <location>
        <begin position="349"/>
        <end position="416"/>
    </location>
</feature>
<evidence type="ECO:0000313" key="3">
    <source>
        <dbReference type="EMBL" id="GMI02043.1"/>
    </source>
</evidence>
<dbReference type="EMBL" id="BRXW01000039">
    <property type="protein sequence ID" value="GMI02043.1"/>
    <property type="molecule type" value="Genomic_DNA"/>
</dbReference>
<proteinExistence type="predicted"/>
<organism evidence="3 4">
    <name type="scientific">Triparma laevis f. longispina</name>
    <dbReference type="NCBI Taxonomy" id="1714387"/>
    <lineage>
        <taxon>Eukaryota</taxon>
        <taxon>Sar</taxon>
        <taxon>Stramenopiles</taxon>
        <taxon>Ochrophyta</taxon>
        <taxon>Bolidophyceae</taxon>
        <taxon>Parmales</taxon>
        <taxon>Triparmaceae</taxon>
        <taxon>Triparma</taxon>
    </lineage>
</organism>
<feature type="region of interest" description="Disordered" evidence="2">
    <location>
        <begin position="1"/>
        <end position="103"/>
    </location>
</feature>
<comment type="caution">
    <text evidence="3">The sequence shown here is derived from an EMBL/GenBank/DDBJ whole genome shotgun (WGS) entry which is preliminary data.</text>
</comment>
<keyword evidence="1" id="KW-0175">Coiled coil</keyword>
<gene>
    <name evidence="3" type="ORF">TrLO_g10439</name>
</gene>
<dbReference type="OrthoDB" id="193085at2759"/>
<dbReference type="Proteomes" id="UP001165122">
    <property type="component" value="Unassembled WGS sequence"/>
</dbReference>
<feature type="compositionally biased region" description="Polar residues" evidence="2">
    <location>
        <begin position="1"/>
        <end position="21"/>
    </location>
</feature>
<accession>A0A9W7C4G4</accession>
<evidence type="ECO:0000256" key="1">
    <source>
        <dbReference type="SAM" id="Coils"/>
    </source>
</evidence>